<feature type="transmembrane region" description="Helical" evidence="6">
    <location>
        <begin position="460"/>
        <end position="479"/>
    </location>
</feature>
<dbReference type="OrthoDB" id="6770063at2759"/>
<dbReference type="GO" id="GO:0005886">
    <property type="term" value="C:plasma membrane"/>
    <property type="evidence" value="ECO:0007669"/>
    <property type="project" value="TreeGrafter"/>
</dbReference>
<protein>
    <submittedName>
        <fullName evidence="7">Major facilitator superfamily domain, general substrate transporter</fullName>
    </submittedName>
</protein>
<feature type="region of interest" description="Disordered" evidence="5">
    <location>
        <begin position="46"/>
        <end position="82"/>
    </location>
</feature>
<dbReference type="SUPFAM" id="SSF103473">
    <property type="entry name" value="MFS general substrate transporter"/>
    <property type="match status" value="1"/>
</dbReference>
<accession>A0A168AWP6</accession>
<keyword evidence="2 6" id="KW-0812">Transmembrane</keyword>
<feature type="transmembrane region" description="Helical" evidence="6">
    <location>
        <begin position="491"/>
        <end position="512"/>
    </location>
</feature>
<comment type="caution">
    <text evidence="7">The sequence shown here is derived from an EMBL/GenBank/DDBJ whole genome shotgun (WGS) entry which is preliminary data.</text>
</comment>
<dbReference type="Gene3D" id="1.20.1250.20">
    <property type="entry name" value="MFS general substrate transporter like domains"/>
    <property type="match status" value="1"/>
</dbReference>
<feature type="transmembrane region" description="Helical" evidence="6">
    <location>
        <begin position="557"/>
        <end position="575"/>
    </location>
</feature>
<keyword evidence="8" id="KW-1185">Reference proteome</keyword>
<name>A0A168AWP6_9EURO</name>
<reference evidence="7 8" key="1">
    <citation type="journal article" date="2016" name="Genome Biol. Evol.">
        <title>Divergent and convergent evolution of fungal pathogenicity.</title>
        <authorList>
            <person name="Shang Y."/>
            <person name="Xiao G."/>
            <person name="Zheng P."/>
            <person name="Cen K."/>
            <person name="Zhan S."/>
            <person name="Wang C."/>
        </authorList>
    </citation>
    <scope>NUCLEOTIDE SEQUENCE [LARGE SCALE GENOMIC DNA]</scope>
    <source>
        <strain evidence="7 8">ARSEF 7405</strain>
    </source>
</reference>
<feature type="transmembrane region" description="Helical" evidence="6">
    <location>
        <begin position="383"/>
        <end position="409"/>
    </location>
</feature>
<dbReference type="PANTHER" id="PTHR23502">
    <property type="entry name" value="MAJOR FACILITATOR SUPERFAMILY"/>
    <property type="match status" value="1"/>
</dbReference>
<keyword evidence="3 6" id="KW-1133">Transmembrane helix</keyword>
<evidence type="ECO:0000256" key="1">
    <source>
        <dbReference type="ARBA" id="ARBA00004141"/>
    </source>
</evidence>
<dbReference type="InterPro" id="IPR011701">
    <property type="entry name" value="MFS"/>
</dbReference>
<dbReference type="GO" id="GO:0022857">
    <property type="term" value="F:transmembrane transporter activity"/>
    <property type="evidence" value="ECO:0007669"/>
    <property type="project" value="InterPro"/>
</dbReference>
<dbReference type="VEuPathDB" id="FungiDB:AAP_01755"/>
<organism evidence="7 8">
    <name type="scientific">Ascosphaera apis ARSEF 7405</name>
    <dbReference type="NCBI Taxonomy" id="392613"/>
    <lineage>
        <taxon>Eukaryota</taxon>
        <taxon>Fungi</taxon>
        <taxon>Dikarya</taxon>
        <taxon>Ascomycota</taxon>
        <taxon>Pezizomycotina</taxon>
        <taxon>Eurotiomycetes</taxon>
        <taxon>Eurotiomycetidae</taxon>
        <taxon>Onygenales</taxon>
        <taxon>Ascosphaeraceae</taxon>
        <taxon>Ascosphaera</taxon>
    </lineage>
</organism>
<evidence type="ECO:0000256" key="4">
    <source>
        <dbReference type="ARBA" id="ARBA00023136"/>
    </source>
</evidence>
<dbReference type="Proteomes" id="UP000242877">
    <property type="component" value="Unassembled WGS sequence"/>
</dbReference>
<evidence type="ECO:0000256" key="6">
    <source>
        <dbReference type="SAM" id="Phobius"/>
    </source>
</evidence>
<evidence type="ECO:0000313" key="7">
    <source>
        <dbReference type="EMBL" id="KZZ94455.1"/>
    </source>
</evidence>
<gene>
    <name evidence="7" type="ORF">AAP_01755</name>
</gene>
<dbReference type="InterPro" id="IPR036259">
    <property type="entry name" value="MFS_trans_sf"/>
</dbReference>
<dbReference type="AlphaFoldDB" id="A0A168AWP6"/>
<feature type="transmembrane region" description="Helical" evidence="6">
    <location>
        <begin position="252"/>
        <end position="275"/>
    </location>
</feature>
<comment type="subcellular location">
    <subcellularLocation>
        <location evidence="1">Membrane</location>
        <topology evidence="1">Multi-pass membrane protein</topology>
    </subcellularLocation>
</comment>
<evidence type="ECO:0000256" key="2">
    <source>
        <dbReference type="ARBA" id="ARBA00022692"/>
    </source>
</evidence>
<dbReference type="PANTHER" id="PTHR23502:SF134">
    <property type="entry name" value="MAJOR FACILITATOR SUPERFAMILY (MFS) PROFILE DOMAIN-CONTAINING PROTEIN-RELATED"/>
    <property type="match status" value="1"/>
</dbReference>
<evidence type="ECO:0000256" key="5">
    <source>
        <dbReference type="SAM" id="MobiDB-lite"/>
    </source>
</evidence>
<evidence type="ECO:0000256" key="3">
    <source>
        <dbReference type="ARBA" id="ARBA00022989"/>
    </source>
</evidence>
<sequence>MSAHIDFGQQSDLILLFIQEVMTRIRDSFHDEVDISPRTPTAPVWPPNNFLTIPGEMSRSPRNLSPARSERSHRTLGRRPSDETIMDIYNSYERHSSYRPHRISWHQQRPSETTIAVDGFETSCGRSSRASSFTIMTVVDEYGSSTSHFEKGLEKGLEKGKGMTEVPIFDAAYSPIEWHYLSFDTREPELISFPPEYLRPPDLKNVGCGFANSYATMLVGRLFAGIGASTFASVVGGVIGDMYSPTDRNTPMAIFSAGALMGTGIGPLFTNFVVANVSWRWVFWSQAIAVGLTVLYLLAFFPETRASVLLSAKAKILNNYYEKLERIGIWGVKIHPSPENLETHSRILRLRFKTFGDEERESLGKMITVSCVRPFHMLGTEPVVFFFSLWVAFAWGVLYIQFGAIPLVFKKVYSFNAWQCGLVFSSICAGTFIGFVASIFQERLLRKYWPQRAKCAEGRLYWSCIQSIFLPIGLFWFGWSAKTSISWWSPVLAIGLASIGVFSIYLACFNFLTDAYHVYASSALAAQSGCRNVMGGIFPLVTTMMFNKMGIAQASSLLGVFGALLTLVPWALVFYGPAIRAKSKMAVKGNPP</sequence>
<dbReference type="EMBL" id="AZGZ01000006">
    <property type="protein sequence ID" value="KZZ94455.1"/>
    <property type="molecule type" value="Genomic_DNA"/>
</dbReference>
<feature type="transmembrane region" description="Helical" evidence="6">
    <location>
        <begin position="281"/>
        <end position="301"/>
    </location>
</feature>
<feature type="transmembrane region" description="Helical" evidence="6">
    <location>
        <begin position="415"/>
        <end position="440"/>
    </location>
</feature>
<feature type="transmembrane region" description="Helical" evidence="6">
    <location>
        <begin position="533"/>
        <end position="551"/>
    </location>
</feature>
<keyword evidence="4 6" id="KW-0472">Membrane</keyword>
<proteinExistence type="predicted"/>
<evidence type="ECO:0000313" key="8">
    <source>
        <dbReference type="Proteomes" id="UP000242877"/>
    </source>
</evidence>
<feature type="transmembrane region" description="Helical" evidence="6">
    <location>
        <begin position="218"/>
        <end position="240"/>
    </location>
</feature>
<dbReference type="Pfam" id="PF07690">
    <property type="entry name" value="MFS_1"/>
    <property type="match status" value="1"/>
</dbReference>